<name>A0ABU6UDY6_9FABA</name>
<gene>
    <name evidence="2" type="ORF">PIB30_040546</name>
</gene>
<proteinExistence type="predicted"/>
<organism evidence="2 3">
    <name type="scientific">Stylosanthes scabra</name>
    <dbReference type="NCBI Taxonomy" id="79078"/>
    <lineage>
        <taxon>Eukaryota</taxon>
        <taxon>Viridiplantae</taxon>
        <taxon>Streptophyta</taxon>
        <taxon>Embryophyta</taxon>
        <taxon>Tracheophyta</taxon>
        <taxon>Spermatophyta</taxon>
        <taxon>Magnoliopsida</taxon>
        <taxon>eudicotyledons</taxon>
        <taxon>Gunneridae</taxon>
        <taxon>Pentapetalae</taxon>
        <taxon>rosids</taxon>
        <taxon>fabids</taxon>
        <taxon>Fabales</taxon>
        <taxon>Fabaceae</taxon>
        <taxon>Papilionoideae</taxon>
        <taxon>50 kb inversion clade</taxon>
        <taxon>dalbergioids sensu lato</taxon>
        <taxon>Dalbergieae</taxon>
        <taxon>Pterocarpus clade</taxon>
        <taxon>Stylosanthes</taxon>
    </lineage>
</organism>
<keyword evidence="3" id="KW-1185">Reference proteome</keyword>
<evidence type="ECO:0000256" key="1">
    <source>
        <dbReference type="SAM" id="MobiDB-lite"/>
    </source>
</evidence>
<evidence type="ECO:0000313" key="3">
    <source>
        <dbReference type="Proteomes" id="UP001341840"/>
    </source>
</evidence>
<reference evidence="2 3" key="1">
    <citation type="journal article" date="2023" name="Plants (Basel)">
        <title>Bridging the Gap: Combining Genomics and Transcriptomics Approaches to Understand Stylosanthes scabra, an Orphan Legume from the Brazilian Caatinga.</title>
        <authorList>
            <person name="Ferreira-Neto J.R.C."/>
            <person name="da Silva M.D."/>
            <person name="Binneck E."/>
            <person name="de Melo N.F."/>
            <person name="da Silva R.H."/>
            <person name="de Melo A.L.T.M."/>
            <person name="Pandolfi V."/>
            <person name="Bustamante F.O."/>
            <person name="Brasileiro-Vidal A.C."/>
            <person name="Benko-Iseppon A.M."/>
        </authorList>
    </citation>
    <scope>NUCLEOTIDE SEQUENCE [LARGE SCALE GENOMIC DNA]</scope>
    <source>
        <tissue evidence="2">Leaves</tissue>
    </source>
</reference>
<dbReference type="Proteomes" id="UP001341840">
    <property type="component" value="Unassembled WGS sequence"/>
</dbReference>
<comment type="caution">
    <text evidence="2">The sequence shown here is derived from an EMBL/GenBank/DDBJ whole genome shotgun (WGS) entry which is preliminary data.</text>
</comment>
<dbReference type="EMBL" id="JASCZI010121048">
    <property type="protein sequence ID" value="MED6159246.1"/>
    <property type="molecule type" value="Genomic_DNA"/>
</dbReference>
<evidence type="ECO:0000313" key="2">
    <source>
        <dbReference type="EMBL" id="MED6159246.1"/>
    </source>
</evidence>
<feature type="region of interest" description="Disordered" evidence="1">
    <location>
        <begin position="39"/>
        <end position="60"/>
    </location>
</feature>
<sequence length="205" mass="22932">MLRSHSDPGLLWFGHEIERTLRRARQAKRRAELARLASDNNPFNWSNSDSDSDTRTTSSDIGTFTMGERLTLKQIGGASTAFDNQTARFPELNANFELKSGLINLLPKFHGKPGEDPIKHTRILRSSAPPLEGSVVTKMLLKHSLCHFPWIIEQRTGTTLYLPKNCSASWGNSARVLRAVQEVALFVPRMTLSQISCLSITSVRD</sequence>
<protein>
    <submittedName>
        <fullName evidence="2">Uncharacterized protein</fullName>
    </submittedName>
</protein>
<accession>A0ABU6UDY6</accession>